<dbReference type="GO" id="GO:0030246">
    <property type="term" value="F:carbohydrate binding"/>
    <property type="evidence" value="ECO:0007669"/>
    <property type="project" value="InterPro"/>
</dbReference>
<dbReference type="GO" id="GO:0044718">
    <property type="term" value="P:siderophore transmembrane transport"/>
    <property type="evidence" value="ECO:0007669"/>
    <property type="project" value="TreeGrafter"/>
</dbReference>
<comment type="subcellular location">
    <subcellularLocation>
        <location evidence="1">Cell outer membrane</location>
        <topology evidence="1">Multi-pass membrane protein</topology>
    </subcellularLocation>
</comment>
<dbReference type="GO" id="GO:0009279">
    <property type="term" value="C:cell outer membrane"/>
    <property type="evidence" value="ECO:0007669"/>
    <property type="project" value="UniProtKB-SubCell"/>
</dbReference>
<keyword evidence="7" id="KW-0998">Cell outer membrane</keyword>
<name>A0A938BQM8_UNCW3</name>
<dbReference type="InterPro" id="IPR039426">
    <property type="entry name" value="TonB-dep_rcpt-like"/>
</dbReference>
<evidence type="ECO:0000256" key="6">
    <source>
        <dbReference type="ARBA" id="ARBA00023136"/>
    </source>
</evidence>
<organism evidence="8 9">
    <name type="scientific">candidate division WOR-3 bacterium</name>
    <dbReference type="NCBI Taxonomy" id="2052148"/>
    <lineage>
        <taxon>Bacteria</taxon>
        <taxon>Bacteria division WOR-3</taxon>
    </lineage>
</organism>
<evidence type="ECO:0000313" key="8">
    <source>
        <dbReference type="EMBL" id="MBM3332321.1"/>
    </source>
</evidence>
<dbReference type="AlphaFoldDB" id="A0A938BQM8"/>
<dbReference type="SUPFAM" id="SSF56935">
    <property type="entry name" value="Porins"/>
    <property type="match status" value="1"/>
</dbReference>
<keyword evidence="4" id="KW-0812">Transmembrane</keyword>
<dbReference type="Pfam" id="PF13620">
    <property type="entry name" value="CarboxypepD_reg"/>
    <property type="match status" value="1"/>
</dbReference>
<dbReference type="GO" id="GO:0015344">
    <property type="term" value="F:siderophore uptake transmembrane transporter activity"/>
    <property type="evidence" value="ECO:0007669"/>
    <property type="project" value="TreeGrafter"/>
</dbReference>
<dbReference type="InterPro" id="IPR013784">
    <property type="entry name" value="Carb-bd-like_fold"/>
</dbReference>
<dbReference type="InterPro" id="IPR036942">
    <property type="entry name" value="Beta-barrel_TonB_sf"/>
</dbReference>
<reference evidence="8" key="1">
    <citation type="submission" date="2019-03" db="EMBL/GenBank/DDBJ databases">
        <title>Lake Tanganyika Metagenome-Assembled Genomes (MAGs).</title>
        <authorList>
            <person name="Tran P."/>
        </authorList>
    </citation>
    <scope>NUCLEOTIDE SEQUENCE</scope>
    <source>
        <strain evidence="8">K_DeepCast_150m_m2_040</strain>
    </source>
</reference>
<protein>
    <recommendedName>
        <fullName evidence="10">TonB-dependent receptor</fullName>
    </recommendedName>
</protein>
<keyword evidence="2" id="KW-0813">Transport</keyword>
<keyword evidence="3" id="KW-1134">Transmembrane beta strand</keyword>
<evidence type="ECO:0000256" key="3">
    <source>
        <dbReference type="ARBA" id="ARBA00022452"/>
    </source>
</evidence>
<evidence type="ECO:0000313" key="9">
    <source>
        <dbReference type="Proteomes" id="UP000779900"/>
    </source>
</evidence>
<evidence type="ECO:0000256" key="4">
    <source>
        <dbReference type="ARBA" id="ARBA00022692"/>
    </source>
</evidence>
<gene>
    <name evidence="8" type="ORF">FJY68_10835</name>
</gene>
<dbReference type="SUPFAM" id="SSF49452">
    <property type="entry name" value="Starch-binding domain-like"/>
    <property type="match status" value="1"/>
</dbReference>
<comment type="caution">
    <text evidence="8">The sequence shown here is derived from an EMBL/GenBank/DDBJ whole genome shotgun (WGS) entry which is preliminary data.</text>
</comment>
<keyword evidence="6" id="KW-0472">Membrane</keyword>
<evidence type="ECO:0000256" key="5">
    <source>
        <dbReference type="ARBA" id="ARBA00022729"/>
    </source>
</evidence>
<accession>A0A938BQM8</accession>
<dbReference type="PANTHER" id="PTHR30069:SF29">
    <property type="entry name" value="HEMOGLOBIN AND HEMOGLOBIN-HAPTOGLOBIN-BINDING PROTEIN 1-RELATED"/>
    <property type="match status" value="1"/>
</dbReference>
<evidence type="ECO:0008006" key="10">
    <source>
        <dbReference type="Google" id="ProtNLM"/>
    </source>
</evidence>
<evidence type="ECO:0000256" key="1">
    <source>
        <dbReference type="ARBA" id="ARBA00004571"/>
    </source>
</evidence>
<dbReference type="Proteomes" id="UP000779900">
    <property type="component" value="Unassembled WGS sequence"/>
</dbReference>
<dbReference type="EMBL" id="VGIR01000076">
    <property type="protein sequence ID" value="MBM3332321.1"/>
    <property type="molecule type" value="Genomic_DNA"/>
</dbReference>
<evidence type="ECO:0000256" key="7">
    <source>
        <dbReference type="ARBA" id="ARBA00023237"/>
    </source>
</evidence>
<dbReference type="Gene3D" id="2.60.40.1120">
    <property type="entry name" value="Carboxypeptidase-like, regulatory domain"/>
    <property type="match status" value="1"/>
</dbReference>
<proteinExistence type="predicted"/>
<dbReference type="Gene3D" id="2.40.170.20">
    <property type="entry name" value="TonB-dependent receptor, beta-barrel domain"/>
    <property type="match status" value="1"/>
</dbReference>
<dbReference type="PANTHER" id="PTHR30069">
    <property type="entry name" value="TONB-DEPENDENT OUTER MEMBRANE RECEPTOR"/>
    <property type="match status" value="1"/>
</dbReference>
<sequence>MFSSFLLTIVLVGQTGLVRGTVADSASGSSVPGANVLLVDAGVGASTGENGGFVLGPIRAGSFRLVASHIAFEPETLTVDVPANGVARAEIRLRPKVIPIPGVSVKSRRERGEQKVSVREISSEQLSRSAGGFVQDPVRSLSFLPGVAPSARGEWSGTYAVRGGETDESSVWFGNVELLWPYHLLGFSSVLNPDIVEKISFFPSVFPSRYGGVLSSVAVMQPKQLERGRGFWAYDAMNMKAAYVGNLGDIDFLASYRRTFYYVLFGPMGAGSYNRPSYSDFTGQCAVPLSPQHRLRLTVVNGSDHITSTLLGTEKTMDESGTSLAGSIESDLGPVKTDATFYSNTHGFNLTPSAWWGTAVTRQNEYGVRLNATGTISDELELECGAEAGQTSFTGSLLTPQTLARADNTWAVYAALGLRPLSRLGIDLGVRYEDVRWALNKVLQPRAVASLFLFGNVTLKAGYRRLYQHSYSFLRNSCASFVFDQQYDDYRLFELGALSAKQADHYSVSSEFKLAQNTRLSIEGYVKDYLQLPTWKTDAQGEVYNAGNLGSGYARGVEAVLEQSAVEGWSGWLTYALSWCRKQQGTDTVMYWDRYDRRHSFNLQVQKTFGPEWTIAATFRLNTGAPYTPLLYTQSPNQTGTAEIRRGHSAYVIEGEKNSARVPVYHRFDFKVSRELPKLPLHPYMYIEIINVYNRQNVYNLIQFEDRNGNIVTGRSTGIAFIPLIGIGGRF</sequence>
<evidence type="ECO:0000256" key="2">
    <source>
        <dbReference type="ARBA" id="ARBA00022448"/>
    </source>
</evidence>
<keyword evidence="5" id="KW-0732">Signal</keyword>